<evidence type="ECO:0000256" key="7">
    <source>
        <dbReference type="ARBA" id="ARBA00023049"/>
    </source>
</evidence>
<evidence type="ECO:0000256" key="6">
    <source>
        <dbReference type="ARBA" id="ARBA00022833"/>
    </source>
</evidence>
<dbReference type="GO" id="GO:0043171">
    <property type="term" value="P:peptide catabolic process"/>
    <property type="evidence" value="ECO:0007669"/>
    <property type="project" value="TreeGrafter"/>
</dbReference>
<evidence type="ECO:0000256" key="1">
    <source>
        <dbReference type="ARBA" id="ARBA00001947"/>
    </source>
</evidence>
<dbReference type="EMBL" id="JARK01001359">
    <property type="protein sequence ID" value="EYC19822.1"/>
    <property type="molecule type" value="Genomic_DNA"/>
</dbReference>
<dbReference type="PANTHER" id="PTHR11533">
    <property type="entry name" value="PROTEASE M1 ZINC METALLOPROTEASE"/>
    <property type="match status" value="1"/>
</dbReference>
<comment type="caution">
    <text evidence="10">The sequence shown here is derived from an EMBL/GenBank/DDBJ whole genome shotgun (WGS) entry which is preliminary data.</text>
</comment>
<dbReference type="Pfam" id="PF11838">
    <property type="entry name" value="ERAP1_C"/>
    <property type="match status" value="1"/>
</dbReference>
<feature type="domain" description="Peptidase M1 membrane alanine aminopeptidase" evidence="8">
    <location>
        <begin position="12"/>
        <end position="175"/>
    </location>
</feature>
<dbReference type="GO" id="GO:0042277">
    <property type="term" value="F:peptide binding"/>
    <property type="evidence" value="ECO:0007669"/>
    <property type="project" value="TreeGrafter"/>
</dbReference>
<keyword evidence="7" id="KW-0482">Metalloprotease</keyword>
<dbReference type="GO" id="GO:0016020">
    <property type="term" value="C:membrane"/>
    <property type="evidence" value="ECO:0007669"/>
    <property type="project" value="TreeGrafter"/>
</dbReference>
<comment type="cofactor">
    <cofactor evidence="1">
        <name>Zn(2+)</name>
        <dbReference type="ChEBI" id="CHEBI:29105"/>
    </cofactor>
</comment>
<keyword evidence="3" id="KW-0645">Protease</keyword>
<organism evidence="10 11">
    <name type="scientific">Ancylostoma ceylanicum</name>
    <dbReference type="NCBI Taxonomy" id="53326"/>
    <lineage>
        <taxon>Eukaryota</taxon>
        <taxon>Metazoa</taxon>
        <taxon>Ecdysozoa</taxon>
        <taxon>Nematoda</taxon>
        <taxon>Chromadorea</taxon>
        <taxon>Rhabditida</taxon>
        <taxon>Rhabditina</taxon>
        <taxon>Rhabditomorpha</taxon>
        <taxon>Strongyloidea</taxon>
        <taxon>Ancylostomatidae</taxon>
        <taxon>Ancylostomatinae</taxon>
        <taxon>Ancylostoma</taxon>
    </lineage>
</organism>
<name>A0A016UYF6_9BILA</name>
<gene>
    <name evidence="10" type="primary">Acey_s0023.g737</name>
    <name evidence="10" type="synonym">Acey-Y42A5A.1</name>
    <name evidence="10" type="ORF">Y032_0023g737</name>
</gene>
<evidence type="ECO:0000259" key="9">
    <source>
        <dbReference type="Pfam" id="PF11838"/>
    </source>
</evidence>
<dbReference type="InterPro" id="IPR027268">
    <property type="entry name" value="Peptidase_M4/M1_CTD_sf"/>
</dbReference>
<evidence type="ECO:0000256" key="5">
    <source>
        <dbReference type="ARBA" id="ARBA00022801"/>
    </source>
</evidence>
<dbReference type="PRINTS" id="PR00756">
    <property type="entry name" value="ALADIPTASE"/>
</dbReference>
<dbReference type="SUPFAM" id="SSF55486">
    <property type="entry name" value="Metalloproteases ('zincins'), catalytic domain"/>
    <property type="match status" value="1"/>
</dbReference>
<dbReference type="AlphaFoldDB" id="A0A016UYF6"/>
<evidence type="ECO:0000313" key="11">
    <source>
        <dbReference type="Proteomes" id="UP000024635"/>
    </source>
</evidence>
<evidence type="ECO:0000259" key="8">
    <source>
        <dbReference type="Pfam" id="PF01433"/>
    </source>
</evidence>
<dbReference type="GO" id="GO:0005737">
    <property type="term" value="C:cytoplasm"/>
    <property type="evidence" value="ECO:0007669"/>
    <property type="project" value="TreeGrafter"/>
</dbReference>
<dbReference type="GO" id="GO:0006508">
    <property type="term" value="P:proteolysis"/>
    <property type="evidence" value="ECO:0007669"/>
    <property type="project" value="UniProtKB-KW"/>
</dbReference>
<keyword evidence="4" id="KW-0479">Metal-binding</keyword>
<dbReference type="STRING" id="53326.A0A016UYF6"/>
<feature type="domain" description="ERAP1-like C-terminal" evidence="9">
    <location>
        <begin position="275"/>
        <end position="558"/>
    </location>
</feature>
<dbReference type="InterPro" id="IPR001930">
    <property type="entry name" value="Peptidase_M1"/>
</dbReference>
<proteinExistence type="inferred from homology"/>
<dbReference type="Gene3D" id="1.25.50.20">
    <property type="match status" value="1"/>
</dbReference>
<dbReference type="InterPro" id="IPR024571">
    <property type="entry name" value="ERAP1-like_C_dom"/>
</dbReference>
<keyword evidence="11" id="KW-1185">Reference proteome</keyword>
<dbReference type="GO" id="GO:0070006">
    <property type="term" value="F:metalloaminopeptidase activity"/>
    <property type="evidence" value="ECO:0007669"/>
    <property type="project" value="TreeGrafter"/>
</dbReference>
<evidence type="ECO:0000256" key="4">
    <source>
        <dbReference type="ARBA" id="ARBA00022723"/>
    </source>
</evidence>
<keyword evidence="6" id="KW-0862">Zinc</keyword>
<protein>
    <recommendedName>
        <fullName evidence="12">Peptidase M1 membrane alanine aminopeptidase domain-containing protein</fullName>
    </recommendedName>
</protein>
<dbReference type="GO" id="GO:0005615">
    <property type="term" value="C:extracellular space"/>
    <property type="evidence" value="ECO:0007669"/>
    <property type="project" value="TreeGrafter"/>
</dbReference>
<dbReference type="InterPro" id="IPR050344">
    <property type="entry name" value="Peptidase_M1_aminopeptidases"/>
</dbReference>
<evidence type="ECO:0000256" key="3">
    <source>
        <dbReference type="ARBA" id="ARBA00022670"/>
    </source>
</evidence>
<dbReference type="Proteomes" id="UP000024635">
    <property type="component" value="Unassembled WGS sequence"/>
</dbReference>
<evidence type="ECO:0008006" key="12">
    <source>
        <dbReference type="Google" id="ProtNLM"/>
    </source>
</evidence>
<keyword evidence="5" id="KW-0378">Hydrolase</keyword>
<evidence type="ECO:0000256" key="2">
    <source>
        <dbReference type="ARBA" id="ARBA00010136"/>
    </source>
</evidence>
<evidence type="ECO:0000313" key="10">
    <source>
        <dbReference type="EMBL" id="EYC19822.1"/>
    </source>
</evidence>
<dbReference type="Gene3D" id="1.10.390.10">
    <property type="entry name" value="Neutral Protease Domain 2"/>
    <property type="match status" value="1"/>
</dbReference>
<dbReference type="OrthoDB" id="6337587at2759"/>
<accession>A0A016UYF6</accession>
<dbReference type="Pfam" id="PF01433">
    <property type="entry name" value="Peptidase_M1"/>
    <property type="match status" value="1"/>
</dbReference>
<dbReference type="PANTHER" id="PTHR11533:SF299">
    <property type="entry name" value="AMINOPEPTIDASE"/>
    <property type="match status" value="1"/>
</dbReference>
<sequence length="651" mass="74841">MTRYNLKQQRLGLITIRQKLLLNNSTISTLTETRLTSIVLAHEIAHQWFGNLVTMKWWDDLWLNEGFASMIGLKANDVVDNSPLSRDELSVDIARAMRSDQMPNSLPVSRRDEAFDPETAFTSNTYKKATLIMLMVERIVGEVTFRDGLRLFLNQFMYKNVDHIDLLAALTRVYSGSTVDGRLAGQNFTLAEVIETWIYQQGFPILYVRKRPDGKVQVTQEIYSHSPGHKRSGVQWKIPLFLRDPITLKPIVKWLVENSTEVLDLGKDTVLDREGRSFVRIRYDAELYQDIAARLHADVNCIPVAARTRLMDDSFTLAEVGNLSYAHALNISVYLRKETAYPPVKMLHAHLDFLFSRLTGHPNFPKFQKFVITILEPLFEHFRQNPVANDEVKIHEDDLRGTVYTRVCLNGHPACVEYAQELLNILRTSCEDSMLSNKTCNTIPPYLRQPIYSTAVMYGDDDLFEFMYSKWKLEMYQTERERIWIALGASKRKEHIHRVFDGLFFNDVPVDLRPMCAGYVSYNHPVNHFTSYVLENMDRIKEAVHANKFPIDLFLQTFARGIVRVEDMPKFNLVVERLAPAVPVKLSAMLSSRVRSVSVWMSTYGDSVINNITVIMHQINTQKSILNIDRFSSNESLDGDAKVAGNFLDHD</sequence>
<dbReference type="GO" id="GO:0008270">
    <property type="term" value="F:zinc ion binding"/>
    <property type="evidence" value="ECO:0007669"/>
    <property type="project" value="InterPro"/>
</dbReference>
<comment type="similarity">
    <text evidence="2">Belongs to the peptidase M1 family.</text>
</comment>
<dbReference type="InterPro" id="IPR014782">
    <property type="entry name" value="Peptidase_M1_dom"/>
</dbReference>
<reference evidence="11" key="1">
    <citation type="journal article" date="2015" name="Nat. Genet.">
        <title>The genome and transcriptome of the zoonotic hookworm Ancylostoma ceylanicum identify infection-specific gene families.</title>
        <authorList>
            <person name="Schwarz E.M."/>
            <person name="Hu Y."/>
            <person name="Antoshechkin I."/>
            <person name="Miller M.M."/>
            <person name="Sternberg P.W."/>
            <person name="Aroian R.V."/>
        </authorList>
    </citation>
    <scope>NUCLEOTIDE SEQUENCE</scope>
    <source>
        <strain evidence="11">HY135</strain>
    </source>
</reference>